<reference evidence="3" key="1">
    <citation type="submission" date="2020-10" db="EMBL/GenBank/DDBJ databases">
        <authorList>
            <person name="Gilroy R."/>
        </authorList>
    </citation>
    <scope>NUCLEOTIDE SEQUENCE</scope>
    <source>
        <strain evidence="3">B1-13419</strain>
    </source>
</reference>
<sequence>MAIENEIVRFIAEMELDPQDQAKFVEGLRKAEDQCESLRKAISDTGNEMAKMKAEGKENTAEYEKLSKQLKNYNSALKTTTKETDSYTAALSTNQMSIKQLNQHARTLRTALNSMHKEANPQLWNKYNNELIKTEDRLKELKIGANGIKEPFLSMRKILENAKTAPAILGYITVGVNALKSVFQQMTQQTMAWQDKWEMATTKMSAGWNQFIANIGQGKDVIKASIDEAIAAAEEAKNLMDELFERDNSLRIQEKETQIEINRLQSIVRDTSRPEEERLAAIEQILVKENELADLKRDIAAQEERAAVKLLSTRTKLSREELRTTIDKYNQDRKWFLLGEEYNDLLSQRQETQDAIARTNRLIARQGGSGGGLEETLQASKDRLAEVNRRIAEMATPQIEEYARFIRQYNLSNDELVNNYVNARLKMLQADEDLSNAEATMATRRGRLVNQMNTANQQAADKAYSDAKSAAETAYRQELNDLKQSLLDKEISQEEYNTKAQQAEIARLERMKQINLQYGKDITEIDGQILDARLKQQENAEASSSKRSWIGVKSIDSKSFMKSLHENGGAAESSGQRGIKVPEMTSREAGDRLLRAELSMLDTLHEMKLISEEEYLARRLALTQQYNEESSESDLENWEGRLQMANNMLSLMSGAVSSAREAEYASLDAWKAKELAAAGDNAEKREQIENQYEARKLDIQKKYANADMGIQIAKALAAGALAEVQAWNAAGGNPILFAVIAALITATTAAQVATIIAQRNAIMNASPSSSASSGSVTKVRTVTGFSEGGYTGDGGRLEVAGVVHRGEYVVPQPELRDPAVAAMVADIESRRRRRTSSHALPGFAEGGYTDGGVSGHGVRDILGQILRAVEKSSDRPVKTYVALTDLDAQQRLRDNFRKSTSLRR</sequence>
<evidence type="ECO:0000313" key="4">
    <source>
        <dbReference type="Proteomes" id="UP000823757"/>
    </source>
</evidence>
<accession>A0A9D9IMX0</accession>
<proteinExistence type="predicted"/>
<dbReference type="AlphaFoldDB" id="A0A9D9IMX0"/>
<comment type="caution">
    <text evidence="3">The sequence shown here is derived from an EMBL/GenBank/DDBJ whole genome shotgun (WGS) entry which is preliminary data.</text>
</comment>
<feature type="coiled-coil region" evidence="1">
    <location>
        <begin position="28"/>
        <end position="118"/>
    </location>
</feature>
<gene>
    <name evidence="3" type="ORF">IAB91_07910</name>
</gene>
<keyword evidence="1" id="KW-0175">Coiled coil</keyword>
<evidence type="ECO:0000256" key="2">
    <source>
        <dbReference type="SAM" id="MobiDB-lite"/>
    </source>
</evidence>
<name>A0A9D9IMX0_9BACT</name>
<reference evidence="3" key="2">
    <citation type="journal article" date="2021" name="PeerJ">
        <title>Extensive microbial diversity within the chicken gut microbiome revealed by metagenomics and culture.</title>
        <authorList>
            <person name="Gilroy R."/>
            <person name="Ravi A."/>
            <person name="Getino M."/>
            <person name="Pursley I."/>
            <person name="Horton D.L."/>
            <person name="Alikhan N.F."/>
            <person name="Baker D."/>
            <person name="Gharbi K."/>
            <person name="Hall N."/>
            <person name="Watson M."/>
            <person name="Adriaenssens E.M."/>
            <person name="Foster-Nyarko E."/>
            <person name="Jarju S."/>
            <person name="Secka A."/>
            <person name="Antonio M."/>
            <person name="Oren A."/>
            <person name="Chaudhuri R.R."/>
            <person name="La Ragione R."/>
            <person name="Hildebrand F."/>
            <person name="Pallen M.J."/>
        </authorList>
    </citation>
    <scope>NUCLEOTIDE SEQUENCE</scope>
    <source>
        <strain evidence="3">B1-13419</strain>
    </source>
</reference>
<organism evidence="3 4">
    <name type="scientific">Candidatus Cryptobacteroides faecigallinarum</name>
    <dbReference type="NCBI Taxonomy" id="2840763"/>
    <lineage>
        <taxon>Bacteria</taxon>
        <taxon>Pseudomonadati</taxon>
        <taxon>Bacteroidota</taxon>
        <taxon>Bacteroidia</taxon>
        <taxon>Bacteroidales</taxon>
        <taxon>Candidatus Cryptobacteroides</taxon>
    </lineage>
</organism>
<evidence type="ECO:0000256" key="1">
    <source>
        <dbReference type="SAM" id="Coils"/>
    </source>
</evidence>
<dbReference type="EMBL" id="JADIMD010000118">
    <property type="protein sequence ID" value="MBO8475197.1"/>
    <property type="molecule type" value="Genomic_DNA"/>
</dbReference>
<dbReference type="Proteomes" id="UP000823757">
    <property type="component" value="Unassembled WGS sequence"/>
</dbReference>
<protein>
    <submittedName>
        <fullName evidence="3">Uncharacterized protein</fullName>
    </submittedName>
</protein>
<feature type="region of interest" description="Disordered" evidence="2">
    <location>
        <begin position="565"/>
        <end position="586"/>
    </location>
</feature>
<evidence type="ECO:0000313" key="3">
    <source>
        <dbReference type="EMBL" id="MBO8475197.1"/>
    </source>
</evidence>